<reference evidence="1" key="1">
    <citation type="submission" date="2023-04" db="EMBL/GenBank/DDBJ databases">
        <title>Complete genome sequence of Temperatibacter marinus.</title>
        <authorList>
            <person name="Rong J.-C."/>
            <person name="Yi M.-L."/>
            <person name="Zhao Q."/>
        </authorList>
    </citation>
    <scope>NUCLEOTIDE SEQUENCE</scope>
    <source>
        <strain evidence="1">NBRC 110045</strain>
    </source>
</reference>
<keyword evidence="2" id="KW-1185">Reference proteome</keyword>
<sequence>MTAVQGLEGKMMNKYGYGTDYYGYRKKFVVLVPSTNTAVESEYHLMKPTGVALATRACVIPSIKVTNEEEFVGLVKAIGDATEQGLKDALSCEPDHVIFGYSAETFWDGKERSDREFKRYNDIAQAVGGCNITFGAQAIQDALACYPGVKKIAVISPYMPVGDNMVIKFLEDIGYEVTAIKGHCSPGAVEIAHEPFGKTRELVQAVNSADCDLILQAGTNLHFAELAGSLEAELGKPVLAINTITFWHALRTNGIPDRIKGFGSLLSEH</sequence>
<proteinExistence type="predicted"/>
<evidence type="ECO:0008006" key="3">
    <source>
        <dbReference type="Google" id="ProtNLM"/>
    </source>
</evidence>
<dbReference type="PIRSF" id="PIRSF015736">
    <property type="entry name" value="MI"/>
    <property type="match status" value="1"/>
</dbReference>
<dbReference type="PANTHER" id="PTHR40267">
    <property type="entry name" value="BLR3294 PROTEIN"/>
    <property type="match status" value="1"/>
</dbReference>
<dbReference type="RefSeq" id="WP_310799388.1">
    <property type="nucleotide sequence ID" value="NZ_CP123872.1"/>
</dbReference>
<dbReference type="EMBL" id="CP123872">
    <property type="protein sequence ID" value="WND03535.1"/>
    <property type="molecule type" value="Genomic_DNA"/>
</dbReference>
<protein>
    <recommendedName>
        <fullName evidence="3">Arylmalonate decarboxylase</fullName>
    </recommendedName>
</protein>
<dbReference type="Proteomes" id="UP001268683">
    <property type="component" value="Chromosome"/>
</dbReference>
<dbReference type="InterPro" id="IPR053714">
    <property type="entry name" value="Iso_Racemase_Enz_sf"/>
</dbReference>
<evidence type="ECO:0000313" key="2">
    <source>
        <dbReference type="Proteomes" id="UP001268683"/>
    </source>
</evidence>
<dbReference type="InterPro" id="IPR026286">
    <property type="entry name" value="MaiA/AMDase"/>
</dbReference>
<name>A0AA52EIQ2_9PROT</name>
<dbReference type="Gene3D" id="3.40.50.12500">
    <property type="match status" value="1"/>
</dbReference>
<dbReference type="AlphaFoldDB" id="A0AA52EIQ2"/>
<dbReference type="KEGG" id="tmk:QGN29_04000"/>
<dbReference type="PANTHER" id="PTHR40267:SF1">
    <property type="entry name" value="BLR3294 PROTEIN"/>
    <property type="match status" value="1"/>
</dbReference>
<evidence type="ECO:0000313" key="1">
    <source>
        <dbReference type="EMBL" id="WND03535.1"/>
    </source>
</evidence>
<gene>
    <name evidence="1" type="ORF">QGN29_04000</name>
</gene>
<accession>A0AA52EIQ2</accession>
<organism evidence="1 2">
    <name type="scientific">Temperatibacter marinus</name>
    <dbReference type="NCBI Taxonomy" id="1456591"/>
    <lineage>
        <taxon>Bacteria</taxon>
        <taxon>Pseudomonadati</taxon>
        <taxon>Pseudomonadota</taxon>
        <taxon>Alphaproteobacteria</taxon>
        <taxon>Kordiimonadales</taxon>
        <taxon>Temperatibacteraceae</taxon>
        <taxon>Temperatibacter</taxon>
    </lineage>
</organism>
<dbReference type="Pfam" id="PF17645">
    <property type="entry name" value="Amdase"/>
    <property type="match status" value="1"/>
</dbReference>